<gene>
    <name evidence="3" type="ORF">KCG45_05410</name>
</gene>
<accession>A0ABS6SKM8</accession>
<feature type="domain" description="Putative auto-transporter adhesin head GIN" evidence="2">
    <location>
        <begin position="23"/>
        <end position="202"/>
    </location>
</feature>
<organism evidence="3 4">
    <name type="scientific">Erythrobacter ani</name>
    <dbReference type="NCBI Taxonomy" id="2827235"/>
    <lineage>
        <taxon>Bacteria</taxon>
        <taxon>Pseudomonadati</taxon>
        <taxon>Pseudomonadota</taxon>
        <taxon>Alphaproteobacteria</taxon>
        <taxon>Sphingomonadales</taxon>
        <taxon>Erythrobacteraceae</taxon>
        <taxon>Erythrobacter/Porphyrobacter group</taxon>
        <taxon>Erythrobacter</taxon>
    </lineage>
</organism>
<keyword evidence="4" id="KW-1185">Reference proteome</keyword>
<comment type="caution">
    <text evidence="3">The sequence shown here is derived from an EMBL/GenBank/DDBJ whole genome shotgun (WGS) entry which is preliminary data.</text>
</comment>
<reference evidence="3 4" key="1">
    <citation type="submission" date="2021-04" db="EMBL/GenBank/DDBJ databases">
        <authorList>
            <person name="Pira H."/>
            <person name="Risdian C."/>
            <person name="Wink J."/>
        </authorList>
    </citation>
    <scope>NUCLEOTIDE SEQUENCE [LARGE SCALE GENOMIC DNA]</scope>
    <source>
        <strain evidence="3 4">WH131</strain>
    </source>
</reference>
<name>A0ABS6SKM8_9SPHN</name>
<proteinExistence type="predicted"/>
<dbReference type="InterPro" id="IPR021255">
    <property type="entry name" value="DUF2807"/>
</dbReference>
<evidence type="ECO:0000256" key="1">
    <source>
        <dbReference type="SAM" id="MobiDB-lite"/>
    </source>
</evidence>
<sequence>MDDWDNVDGVPLAELDTSGAAPSEIVLAGPDRIIITEASELAISVEGDAKAGQALRFDRNGDRLTIARDRNIFDGSGRATILVSMPPPAELGIAGSGAIEAASMARQDAQLEIAGSGNIVVGAIDADRLEVEIAGSGDVTAAGRATRLSIEIAGSGDVNFADLTADDVSVEIAGSGDVELASDGVVAAEIAGSGDVTVYGSASCSVESAGSGSLTCRPPETAAAASRREVAADE</sequence>
<dbReference type="Pfam" id="PF10988">
    <property type="entry name" value="DUF2807"/>
    <property type="match status" value="1"/>
</dbReference>
<dbReference type="PANTHER" id="PTHR39200:SF1">
    <property type="entry name" value="AUTO-TRANSPORTER ADHESIN HEAD GIN DOMAIN-CONTAINING PROTEIN-RELATED"/>
    <property type="match status" value="1"/>
</dbReference>
<protein>
    <submittedName>
        <fullName evidence="3">DUF2807 domain-containing protein</fullName>
    </submittedName>
</protein>
<dbReference type="Proteomes" id="UP000699975">
    <property type="component" value="Unassembled WGS sequence"/>
</dbReference>
<feature type="region of interest" description="Disordered" evidence="1">
    <location>
        <begin position="210"/>
        <end position="234"/>
    </location>
</feature>
<evidence type="ECO:0000313" key="3">
    <source>
        <dbReference type="EMBL" id="MBV7265609.1"/>
    </source>
</evidence>
<evidence type="ECO:0000313" key="4">
    <source>
        <dbReference type="Proteomes" id="UP000699975"/>
    </source>
</evidence>
<dbReference type="EMBL" id="JAGSPB010000001">
    <property type="protein sequence ID" value="MBV7265609.1"/>
    <property type="molecule type" value="Genomic_DNA"/>
</dbReference>
<evidence type="ECO:0000259" key="2">
    <source>
        <dbReference type="Pfam" id="PF10988"/>
    </source>
</evidence>
<dbReference type="PANTHER" id="PTHR39200">
    <property type="entry name" value="HYPOTHETICAL EXPORTED PROTEIN"/>
    <property type="match status" value="1"/>
</dbReference>